<dbReference type="AlphaFoldDB" id="A0A2P2ECT9"/>
<name>A0A2P2ECT9_9PROT</name>
<dbReference type="InterPro" id="IPR007367">
    <property type="entry name" value="DUF433"/>
</dbReference>
<evidence type="ECO:0000313" key="1">
    <source>
        <dbReference type="EMBL" id="GBF58861.1"/>
    </source>
</evidence>
<dbReference type="Proteomes" id="UP000245086">
    <property type="component" value="Unassembled WGS sequence"/>
</dbReference>
<organism evidence="1 2">
    <name type="scientific">Candidatus Phycosocius bacilliformis</name>
    <dbReference type="NCBI Taxonomy" id="1445552"/>
    <lineage>
        <taxon>Bacteria</taxon>
        <taxon>Pseudomonadati</taxon>
        <taxon>Pseudomonadota</taxon>
        <taxon>Alphaproteobacteria</taxon>
        <taxon>Caulobacterales</taxon>
        <taxon>Caulobacterales incertae sedis</taxon>
        <taxon>Candidatus Phycosocius</taxon>
    </lineage>
</organism>
<sequence>MREGNSRLDFFRARLETPNYEVGEAARYAKVSVATVTRWHQNTMLSARRPRLKLSYLQLIELAVVSACKAAGMKLREIRLAREFFAKEFKTPHPFAKLELKTDGVDLATRDCHSNLMIGNRSGQLAWNEVIGRQFRDFDYDGDLVSRWRVAGADSPIIIDPGVRFGSPHVAGVPTYLIYDRIMHGESYRDLAEDYEIPEDQLRAAVCFEGGHLSKAA</sequence>
<accession>A0A2P2ECT9</accession>
<gene>
    <name evidence="1" type="ORF">PbB2_02550</name>
</gene>
<evidence type="ECO:0000313" key="2">
    <source>
        <dbReference type="Proteomes" id="UP000245086"/>
    </source>
</evidence>
<keyword evidence="2" id="KW-1185">Reference proteome</keyword>
<dbReference type="OrthoDB" id="940717at2"/>
<dbReference type="Pfam" id="PF04255">
    <property type="entry name" value="DUF433"/>
    <property type="match status" value="1"/>
</dbReference>
<comment type="caution">
    <text evidence="1">The sequence shown here is derived from an EMBL/GenBank/DDBJ whole genome shotgun (WGS) entry which is preliminary data.</text>
</comment>
<dbReference type="InterPro" id="IPR009057">
    <property type="entry name" value="Homeodomain-like_sf"/>
</dbReference>
<dbReference type="RefSeq" id="WP_108985720.1">
    <property type="nucleotide sequence ID" value="NZ_BFBR01000008.1"/>
</dbReference>
<reference evidence="1 2" key="1">
    <citation type="journal article" date="2018" name="Genome Announc.">
        <title>Draft Genome Sequence of "Candidatus Phycosocius bacilliformis," an Alphaproteobacterial Ectosymbiont of the Hydrocarbon-Producing Green Alga Botryococcus braunii.</title>
        <authorList>
            <person name="Tanabe Y."/>
            <person name="Yamaguchi H."/>
            <person name="Watanabe M.M."/>
        </authorList>
    </citation>
    <scope>NUCLEOTIDE SEQUENCE [LARGE SCALE GENOMIC DNA]</scope>
    <source>
        <strain evidence="1 2">BOTRYCO-2</strain>
    </source>
</reference>
<proteinExistence type="predicted"/>
<dbReference type="SUPFAM" id="SSF46689">
    <property type="entry name" value="Homeodomain-like"/>
    <property type="match status" value="1"/>
</dbReference>
<dbReference type="EMBL" id="BFBR01000008">
    <property type="protein sequence ID" value="GBF58861.1"/>
    <property type="molecule type" value="Genomic_DNA"/>
</dbReference>
<protein>
    <submittedName>
        <fullName evidence="1">Putative antitoxin VapB45</fullName>
    </submittedName>
</protein>